<proteinExistence type="predicted"/>
<accession>A0A2X3EMT3</accession>
<dbReference type="Proteomes" id="UP000251721">
    <property type="component" value="Unassembled WGS sequence"/>
</dbReference>
<dbReference type="AlphaFoldDB" id="A0A2X3EMT3"/>
<dbReference type="GO" id="GO:0016887">
    <property type="term" value="F:ATP hydrolysis activity"/>
    <property type="evidence" value="ECO:0007669"/>
    <property type="project" value="InterPro"/>
</dbReference>
<organism evidence="4 5">
    <name type="scientific">Klebsiella pneumoniae</name>
    <dbReference type="NCBI Taxonomy" id="573"/>
    <lineage>
        <taxon>Bacteria</taxon>
        <taxon>Pseudomonadati</taxon>
        <taxon>Pseudomonadota</taxon>
        <taxon>Gammaproteobacteria</taxon>
        <taxon>Enterobacterales</taxon>
        <taxon>Enterobacteriaceae</taxon>
        <taxon>Klebsiella/Raoultella group</taxon>
        <taxon>Klebsiella</taxon>
        <taxon>Klebsiella pneumoniae complex</taxon>
    </lineage>
</organism>
<dbReference type="EC" id="3.6.3.31" evidence="4"/>
<dbReference type="InterPro" id="IPR050093">
    <property type="entry name" value="ABC_SmlMolc_Importer"/>
</dbReference>
<evidence type="ECO:0000256" key="2">
    <source>
        <dbReference type="SAM" id="MobiDB-lite"/>
    </source>
</evidence>
<sequence>MNTAPKLTVMSDTRFIPAAATPAIEVLSAEKIYSNGTRALLPVNLTINQGEFITLLGPSGCGKSTLLKMVAGLVEPSDGKLMLWRRDSREKAQHPLSFVLPGSHPDAVEQRAQ</sequence>
<gene>
    <name evidence="4" type="primary">potA_2</name>
    <name evidence="4" type="ORF">NCTC13465_00299</name>
</gene>
<reference evidence="4 5" key="1">
    <citation type="submission" date="2018-06" db="EMBL/GenBank/DDBJ databases">
        <authorList>
            <consortium name="Pathogen Informatics"/>
            <person name="Doyle S."/>
        </authorList>
    </citation>
    <scope>NUCLEOTIDE SEQUENCE [LARGE SCALE GENOMIC DNA]</scope>
    <source>
        <strain evidence="4 5">NCTC13465</strain>
    </source>
</reference>
<keyword evidence="1" id="KW-0813">Transport</keyword>
<dbReference type="InterPro" id="IPR027417">
    <property type="entry name" value="P-loop_NTPase"/>
</dbReference>
<dbReference type="InterPro" id="IPR003439">
    <property type="entry name" value="ABC_transporter-like_ATP-bd"/>
</dbReference>
<feature type="domain" description="ABC transporter" evidence="3">
    <location>
        <begin position="42"/>
        <end position="90"/>
    </location>
</feature>
<dbReference type="SUPFAM" id="SSF52540">
    <property type="entry name" value="P-loop containing nucleoside triphosphate hydrolases"/>
    <property type="match status" value="1"/>
</dbReference>
<dbReference type="PANTHER" id="PTHR42781:SF4">
    <property type="entry name" value="SPERMIDINE_PUTRESCINE IMPORT ATP-BINDING PROTEIN POTA"/>
    <property type="match status" value="1"/>
</dbReference>
<name>A0A2X3EMT3_KLEPN</name>
<dbReference type="PANTHER" id="PTHR42781">
    <property type="entry name" value="SPERMIDINE/PUTRESCINE IMPORT ATP-BINDING PROTEIN POTA"/>
    <property type="match status" value="1"/>
</dbReference>
<protein>
    <submittedName>
        <fullName evidence="4">Nitrate/sulfonate/bicarbonate ABC transporter ATPase</fullName>
        <ecNumber evidence="4">3.6.3.31</ecNumber>
    </submittedName>
</protein>
<feature type="region of interest" description="Disordered" evidence="2">
    <location>
        <begin position="94"/>
        <end position="113"/>
    </location>
</feature>
<evidence type="ECO:0000256" key="1">
    <source>
        <dbReference type="ARBA" id="ARBA00022448"/>
    </source>
</evidence>
<keyword evidence="4" id="KW-0378">Hydrolase</keyword>
<evidence type="ECO:0000313" key="5">
    <source>
        <dbReference type="Proteomes" id="UP000251721"/>
    </source>
</evidence>
<dbReference type="EMBL" id="UAWQ01000002">
    <property type="protein sequence ID" value="SQC36654.1"/>
    <property type="molecule type" value="Genomic_DNA"/>
</dbReference>
<evidence type="ECO:0000259" key="3">
    <source>
        <dbReference type="Pfam" id="PF00005"/>
    </source>
</evidence>
<dbReference type="Gene3D" id="3.40.50.300">
    <property type="entry name" value="P-loop containing nucleotide triphosphate hydrolases"/>
    <property type="match status" value="1"/>
</dbReference>
<dbReference type="Pfam" id="PF00005">
    <property type="entry name" value="ABC_tran"/>
    <property type="match status" value="1"/>
</dbReference>
<dbReference type="GO" id="GO:0005524">
    <property type="term" value="F:ATP binding"/>
    <property type="evidence" value="ECO:0007669"/>
    <property type="project" value="InterPro"/>
</dbReference>
<evidence type="ECO:0000313" key="4">
    <source>
        <dbReference type="EMBL" id="SQC36654.1"/>
    </source>
</evidence>